<organism evidence="2">
    <name type="scientific">freshwater metagenome</name>
    <dbReference type="NCBI Taxonomy" id="449393"/>
    <lineage>
        <taxon>unclassified sequences</taxon>
        <taxon>metagenomes</taxon>
        <taxon>ecological metagenomes</taxon>
    </lineage>
</organism>
<proteinExistence type="predicted"/>
<dbReference type="InterPro" id="IPR021215">
    <property type="entry name" value="DUF2752"/>
</dbReference>
<keyword evidence="1" id="KW-0472">Membrane</keyword>
<dbReference type="EMBL" id="CAFBMR010000067">
    <property type="protein sequence ID" value="CAB4921343.1"/>
    <property type="molecule type" value="Genomic_DNA"/>
</dbReference>
<feature type="transmembrane region" description="Helical" evidence="1">
    <location>
        <begin position="114"/>
        <end position="132"/>
    </location>
</feature>
<feature type="transmembrane region" description="Helical" evidence="1">
    <location>
        <begin position="12"/>
        <end position="29"/>
    </location>
</feature>
<dbReference type="AlphaFoldDB" id="A0A6J7HUE8"/>
<keyword evidence="1" id="KW-0812">Transmembrane</keyword>
<name>A0A6J7HUE8_9ZZZZ</name>
<sequence>MNPSRWRRVWPPLALGAGAMAAGVYIALVDPNQPGHYLLCPTQALLGIDCPGCGGLRATHDLLHGNVAGAMDHNLLWVIAAPILVVMWVRWLSRRWTGAAPKPSPRWQKLQTPILASLITLVIVFGVVRNLVPYLGSNIG</sequence>
<accession>A0A6J7HUE8</accession>
<keyword evidence="1" id="KW-1133">Transmembrane helix</keyword>
<reference evidence="2" key="1">
    <citation type="submission" date="2020-05" db="EMBL/GenBank/DDBJ databases">
        <authorList>
            <person name="Chiriac C."/>
            <person name="Salcher M."/>
            <person name="Ghai R."/>
            <person name="Kavagutti S V."/>
        </authorList>
    </citation>
    <scope>NUCLEOTIDE SEQUENCE</scope>
</reference>
<gene>
    <name evidence="2" type="ORF">UFOPK3610_01430</name>
</gene>
<protein>
    <submittedName>
        <fullName evidence="2">Unannotated protein</fullName>
    </submittedName>
</protein>
<evidence type="ECO:0000256" key="1">
    <source>
        <dbReference type="SAM" id="Phobius"/>
    </source>
</evidence>
<evidence type="ECO:0000313" key="2">
    <source>
        <dbReference type="EMBL" id="CAB4921343.1"/>
    </source>
</evidence>
<feature type="transmembrane region" description="Helical" evidence="1">
    <location>
        <begin position="75"/>
        <end position="93"/>
    </location>
</feature>
<dbReference type="Pfam" id="PF10825">
    <property type="entry name" value="DUF2752"/>
    <property type="match status" value="1"/>
</dbReference>